<proteinExistence type="predicted"/>
<reference evidence="2 3" key="1">
    <citation type="submission" date="2020-07" db="EMBL/GenBank/DDBJ databases">
        <title>Comparative genomics of pyrophilous fungi reveals a link between fire events and developmental genes.</title>
        <authorList>
            <consortium name="DOE Joint Genome Institute"/>
            <person name="Steindorff A.S."/>
            <person name="Carver A."/>
            <person name="Calhoun S."/>
            <person name="Stillman K."/>
            <person name="Liu H."/>
            <person name="Lipzen A."/>
            <person name="Pangilinan J."/>
            <person name="Labutti K."/>
            <person name="Bruns T.D."/>
            <person name="Grigoriev I.V."/>
        </authorList>
    </citation>
    <scope>NUCLEOTIDE SEQUENCE [LARGE SCALE GENOMIC DNA]</scope>
    <source>
        <strain evidence="2 3">CBS 144469</strain>
    </source>
</reference>
<feature type="region of interest" description="Disordered" evidence="1">
    <location>
        <begin position="241"/>
        <end position="260"/>
    </location>
</feature>
<organism evidence="2 3">
    <name type="scientific">Ephemerocybe angulata</name>
    <dbReference type="NCBI Taxonomy" id="980116"/>
    <lineage>
        <taxon>Eukaryota</taxon>
        <taxon>Fungi</taxon>
        <taxon>Dikarya</taxon>
        <taxon>Basidiomycota</taxon>
        <taxon>Agaricomycotina</taxon>
        <taxon>Agaricomycetes</taxon>
        <taxon>Agaricomycetidae</taxon>
        <taxon>Agaricales</taxon>
        <taxon>Agaricineae</taxon>
        <taxon>Psathyrellaceae</taxon>
        <taxon>Ephemerocybe</taxon>
    </lineage>
</organism>
<sequence length="260" mass="29282">MSQRNTLSRLRQYPSEERLEGGSIETRLLDTKAIDLALLKIEGKIHLIDKKTLTHCRADDNRSWTRSSTSDNDEDCAISDNDEDCAMSSSDQGSIYIDSETETSSYEDSDEVMFENTSDEWMEDDSEDVSCGSGYDTDSEQSEMDTSASSDSFPPYELLAHLQPDSKLKRDAYLARFLTGSSLIQGFSAEEDEVLKSLLLSTTTGCPIDAECFFPKPSSNQSNGECLIFSDRRERVPTLEEVDEKFEAQKDAQSIEREEW</sequence>
<dbReference type="Proteomes" id="UP000521943">
    <property type="component" value="Unassembled WGS sequence"/>
</dbReference>
<feature type="compositionally biased region" description="Acidic residues" evidence="1">
    <location>
        <begin position="71"/>
        <end position="85"/>
    </location>
</feature>
<feature type="region of interest" description="Disordered" evidence="1">
    <location>
        <begin position="61"/>
        <end position="153"/>
    </location>
</feature>
<protein>
    <submittedName>
        <fullName evidence="2">Uncharacterized protein</fullName>
    </submittedName>
</protein>
<name>A0A8H6M9J4_9AGAR</name>
<gene>
    <name evidence="2" type="ORF">DFP72DRAFT_846889</name>
</gene>
<comment type="caution">
    <text evidence="2">The sequence shown here is derived from an EMBL/GenBank/DDBJ whole genome shotgun (WGS) entry which is preliminary data.</text>
</comment>
<feature type="compositionally biased region" description="Acidic residues" evidence="1">
    <location>
        <begin position="99"/>
        <end position="128"/>
    </location>
</feature>
<evidence type="ECO:0000256" key="1">
    <source>
        <dbReference type="SAM" id="MobiDB-lite"/>
    </source>
</evidence>
<feature type="compositionally biased region" description="Basic and acidic residues" evidence="1">
    <location>
        <begin position="245"/>
        <end position="260"/>
    </location>
</feature>
<dbReference type="AlphaFoldDB" id="A0A8H6M9J4"/>
<keyword evidence="3" id="KW-1185">Reference proteome</keyword>
<evidence type="ECO:0000313" key="3">
    <source>
        <dbReference type="Proteomes" id="UP000521943"/>
    </source>
</evidence>
<dbReference type="EMBL" id="JACGCI010000027">
    <property type="protein sequence ID" value="KAF6756122.1"/>
    <property type="molecule type" value="Genomic_DNA"/>
</dbReference>
<evidence type="ECO:0000313" key="2">
    <source>
        <dbReference type="EMBL" id="KAF6756122.1"/>
    </source>
</evidence>
<accession>A0A8H6M9J4</accession>